<feature type="transmembrane region" description="Helical" evidence="2">
    <location>
        <begin position="371"/>
        <end position="395"/>
    </location>
</feature>
<dbReference type="Proteomes" id="UP001307849">
    <property type="component" value="Unassembled WGS sequence"/>
</dbReference>
<dbReference type="EMBL" id="JAVHJM010000005">
    <property type="protein sequence ID" value="KAK6513695.1"/>
    <property type="molecule type" value="Genomic_DNA"/>
</dbReference>
<keyword evidence="2" id="KW-0472">Membrane</keyword>
<evidence type="ECO:0000313" key="4">
    <source>
        <dbReference type="EMBL" id="KAK6513695.1"/>
    </source>
</evidence>
<feature type="compositionally biased region" description="Polar residues" evidence="1">
    <location>
        <begin position="14"/>
        <end position="23"/>
    </location>
</feature>
<dbReference type="InterPro" id="IPR021109">
    <property type="entry name" value="Peptidase_aspartic_dom_sf"/>
</dbReference>
<feature type="region of interest" description="Disordered" evidence="1">
    <location>
        <begin position="328"/>
        <end position="363"/>
    </location>
</feature>
<evidence type="ECO:0000313" key="5">
    <source>
        <dbReference type="Proteomes" id="UP001307849"/>
    </source>
</evidence>
<dbReference type="SUPFAM" id="SSF50630">
    <property type="entry name" value="Acid proteases"/>
    <property type="match status" value="1"/>
</dbReference>
<feature type="compositionally biased region" description="Low complexity" evidence="1">
    <location>
        <begin position="348"/>
        <end position="363"/>
    </location>
</feature>
<sequence>MKSPCTDSSHDKTPLTNTTFGTTASDTDGLDEVWARGEYFEDVVTIGGIQANLQFLAATTWNKNVFPFFGLGLSFDSYTSPITSALVYDKFPSDESFQESSYLSALYNQRKIGAKVCGLYNIMDTEIPGEIIIGGIDPSKFYEKLEFYQDSNQSYAMDFPTIQIGDMTDPLAAVTHYPETDSPRIQLSPFGPYLTLTSPAFDGLVKAFKQFGLTNCTQPEFGVEFCIPCNSPIPEKYVLKLSFKKAVIDILLKDIVQSTSQDLCPLLFIRADTQAYLGGPFFKAAYVVLEPMINRIGIAPLVRNPTSSRIVEISEGALSANLSTIQGETARTDPDPDPSSNPDPPNPDATTTTTANPSSSSDKSISLPIDAFIGIVLASAFSMAIVGAAVTAFVICRKRRRLRPMPEIPDARFSSVPQPPELSPRRSMTELGVPLDHFLRDSRNEIQELPSESQQQHIGMQLRLIPANVENVLNPKYRNIP</sequence>
<feature type="region of interest" description="Disordered" evidence="1">
    <location>
        <begin position="1"/>
        <end position="23"/>
    </location>
</feature>
<keyword evidence="2" id="KW-0812">Transmembrane</keyword>
<dbReference type="InterPro" id="IPR033121">
    <property type="entry name" value="PEPTIDASE_A1"/>
</dbReference>
<feature type="domain" description="Peptidase A1" evidence="3">
    <location>
        <begin position="1"/>
        <end position="299"/>
    </location>
</feature>
<dbReference type="Gene3D" id="2.40.70.10">
    <property type="entry name" value="Acid Proteases"/>
    <property type="match status" value="2"/>
</dbReference>
<keyword evidence="2" id="KW-1133">Transmembrane helix</keyword>
<evidence type="ECO:0000256" key="1">
    <source>
        <dbReference type="SAM" id="MobiDB-lite"/>
    </source>
</evidence>
<protein>
    <recommendedName>
        <fullName evidence="3">Peptidase A1 domain-containing protein</fullName>
    </recommendedName>
</protein>
<evidence type="ECO:0000259" key="3">
    <source>
        <dbReference type="PROSITE" id="PS51767"/>
    </source>
</evidence>
<dbReference type="PROSITE" id="PS51767">
    <property type="entry name" value="PEPTIDASE_A1"/>
    <property type="match status" value="1"/>
</dbReference>
<accession>A0AAN8RME9</accession>
<name>A0AAN8RME9_9PEZI</name>
<keyword evidence="5" id="KW-1185">Reference proteome</keyword>
<comment type="caution">
    <text evidence="4">The sequence shown here is derived from an EMBL/GenBank/DDBJ whole genome shotgun (WGS) entry which is preliminary data.</text>
</comment>
<reference evidence="4 5" key="1">
    <citation type="submission" date="2019-10" db="EMBL/GenBank/DDBJ databases">
        <authorList>
            <person name="Palmer J.M."/>
        </authorList>
    </citation>
    <scope>NUCLEOTIDE SEQUENCE [LARGE SCALE GENOMIC DNA]</scope>
    <source>
        <strain evidence="4 5">TWF506</strain>
    </source>
</reference>
<dbReference type="AlphaFoldDB" id="A0AAN8RME9"/>
<dbReference type="Pfam" id="PF00026">
    <property type="entry name" value="Asp"/>
    <property type="match status" value="1"/>
</dbReference>
<feature type="compositionally biased region" description="Pro residues" evidence="1">
    <location>
        <begin position="337"/>
        <end position="347"/>
    </location>
</feature>
<gene>
    <name evidence="4" type="ORF">TWF506_008134</name>
</gene>
<evidence type="ECO:0000256" key="2">
    <source>
        <dbReference type="SAM" id="Phobius"/>
    </source>
</evidence>
<proteinExistence type="predicted"/>
<organism evidence="4 5">
    <name type="scientific">Arthrobotrys conoides</name>
    <dbReference type="NCBI Taxonomy" id="74498"/>
    <lineage>
        <taxon>Eukaryota</taxon>
        <taxon>Fungi</taxon>
        <taxon>Dikarya</taxon>
        <taxon>Ascomycota</taxon>
        <taxon>Pezizomycotina</taxon>
        <taxon>Orbiliomycetes</taxon>
        <taxon>Orbiliales</taxon>
        <taxon>Orbiliaceae</taxon>
        <taxon>Arthrobotrys</taxon>
    </lineage>
</organism>